<organism evidence="2 3">
    <name type="scientific">Escherichia coli</name>
    <dbReference type="NCBI Taxonomy" id="562"/>
    <lineage>
        <taxon>Bacteria</taxon>
        <taxon>Pseudomonadati</taxon>
        <taxon>Pseudomonadota</taxon>
        <taxon>Gammaproteobacteria</taxon>
        <taxon>Enterobacterales</taxon>
        <taxon>Enterobacteriaceae</taxon>
        <taxon>Escherichia</taxon>
    </lineage>
</organism>
<sequence length="99" mass="11306">MTSHIISAILTLVFIEIGVIEIYLFRKLTGHEERFIELSIEYIAAYTKGLFPAAIGAMFIAFVIWFIGVRNLTTRNYCNEGNYVWHGQIGPYVNCNTIN</sequence>
<keyword evidence="1" id="KW-1133">Transmembrane helix</keyword>
<proteinExistence type="predicted"/>
<keyword evidence="1" id="KW-0812">Transmembrane</keyword>
<protein>
    <submittedName>
        <fullName evidence="2">Uncharacterized protein</fullName>
    </submittedName>
</protein>
<gene>
    <name evidence="2" type="ORF">NCTC8009_03299</name>
</gene>
<name>A0A2X3K7B0_ECOLX</name>
<dbReference type="Proteomes" id="UP000250991">
    <property type="component" value="Unassembled WGS sequence"/>
</dbReference>
<feature type="transmembrane region" description="Helical" evidence="1">
    <location>
        <begin position="6"/>
        <end position="25"/>
    </location>
</feature>
<evidence type="ECO:0000313" key="2">
    <source>
        <dbReference type="EMBL" id="SQD02824.1"/>
    </source>
</evidence>
<reference evidence="2 3" key="1">
    <citation type="submission" date="2018-06" db="EMBL/GenBank/DDBJ databases">
        <authorList>
            <consortium name="Pathogen Informatics"/>
            <person name="Doyle S."/>
        </authorList>
    </citation>
    <scope>NUCLEOTIDE SEQUENCE [LARGE SCALE GENOMIC DNA]</scope>
    <source>
        <strain evidence="2 3">NCTC8009</strain>
    </source>
</reference>
<dbReference type="EMBL" id="UARW01000010">
    <property type="protein sequence ID" value="SQD02824.1"/>
    <property type="molecule type" value="Genomic_DNA"/>
</dbReference>
<feature type="transmembrane region" description="Helical" evidence="1">
    <location>
        <begin position="45"/>
        <end position="67"/>
    </location>
</feature>
<keyword evidence="1" id="KW-0472">Membrane</keyword>
<accession>A0A2X3K7B0</accession>
<evidence type="ECO:0000313" key="3">
    <source>
        <dbReference type="Proteomes" id="UP000250991"/>
    </source>
</evidence>
<dbReference type="AlphaFoldDB" id="A0A2X3K7B0"/>
<evidence type="ECO:0000256" key="1">
    <source>
        <dbReference type="SAM" id="Phobius"/>
    </source>
</evidence>